<evidence type="ECO:0000313" key="1">
    <source>
        <dbReference type="EMBL" id="MCM2373956.1"/>
    </source>
</evidence>
<reference evidence="1 2" key="1">
    <citation type="journal article" date="2022" name="Syst. Appl. Microbiol.">
        <title>Rhodopirellula aestuarii sp. nov., a novel member of the genus Rhodopirellula isolated from brackish sediments collected in the Tagus River estuary, Portugal.</title>
        <authorList>
            <person name="Vitorino I.R."/>
            <person name="Klimek D."/>
            <person name="Calusinska M."/>
            <person name="Lobo-da-Cunha A."/>
            <person name="Vasconcelos V."/>
            <person name="Lage O.M."/>
        </authorList>
    </citation>
    <scope>NUCLEOTIDE SEQUENCE [LARGE SCALE GENOMIC DNA]</scope>
    <source>
        <strain evidence="1 2">ICT_H3.1</strain>
    </source>
</reference>
<comment type="caution">
    <text evidence="1">The sequence shown here is derived from an EMBL/GenBank/DDBJ whole genome shotgun (WGS) entry which is preliminary data.</text>
</comment>
<feature type="non-terminal residue" evidence="1">
    <location>
        <position position="1"/>
    </location>
</feature>
<dbReference type="Proteomes" id="UP001202961">
    <property type="component" value="Unassembled WGS sequence"/>
</dbReference>
<evidence type="ECO:0000313" key="2">
    <source>
        <dbReference type="Proteomes" id="UP001202961"/>
    </source>
</evidence>
<sequence>SGERLRWTMGEALPITIVDFPNYQRIAADAIKMHKAGSPCNSIAVALEIDPSTVKRAIEWGAKNDPRFIPPADFSIRRKNPNSKTAKIGPEVARLREEEGLTFEQIAEKLDSTGNTVSRAYKQFHSAENLKAVSQGKNLNTGPKSRKIPEEKINQIRDLLTNSNLSMREIARRAGVSAWTVRHEKKRMAKA</sequence>
<dbReference type="EMBL" id="JAMQBK010000073">
    <property type="protein sequence ID" value="MCM2373956.1"/>
    <property type="molecule type" value="Genomic_DNA"/>
</dbReference>
<organism evidence="1 2">
    <name type="scientific">Aporhodopirellula aestuarii</name>
    <dbReference type="NCBI Taxonomy" id="2950107"/>
    <lineage>
        <taxon>Bacteria</taxon>
        <taxon>Pseudomonadati</taxon>
        <taxon>Planctomycetota</taxon>
        <taxon>Planctomycetia</taxon>
        <taxon>Pirellulales</taxon>
        <taxon>Pirellulaceae</taxon>
        <taxon>Aporhodopirellula</taxon>
    </lineage>
</organism>
<name>A0ABT0UB07_9BACT</name>
<protein>
    <submittedName>
        <fullName evidence="1">Recombinase family protein</fullName>
    </submittedName>
</protein>
<dbReference type="RefSeq" id="WP_407652709.1">
    <property type="nucleotide sequence ID" value="NZ_JAMQBK010000073.1"/>
</dbReference>
<accession>A0ABT0UB07</accession>
<keyword evidence="2" id="KW-1185">Reference proteome</keyword>
<proteinExistence type="predicted"/>
<gene>
    <name evidence="1" type="ORF">NB063_25350</name>
</gene>